<organismHost>
    <name type="scientific">Culex nigripalpus</name>
    <dbReference type="NCBI Taxonomy" id="42429"/>
</organismHost>
<feature type="transmembrane region" description="Helical" evidence="2">
    <location>
        <begin position="6"/>
        <end position="27"/>
    </location>
</feature>
<name>Q77GT8_NPVCO</name>
<keyword evidence="4" id="KW-1185">Reference proteome</keyword>
<sequence length="232" mass="25117">MLLGSVIIVIILIVVVFLIYYLLFAAAKTSSSDSSSPQQPPKPEPGPNTEDPGDEEVEENQTFGAALELTDKTLINLTNSDLVVLKTPARNTIQMAAQAALQVESELVCVGQVSLGSNDQVVFRNAHVHVTAVPLTSGPSFFYATRSEHPRPVACESGCKIVRDNAHKLTIIFYPDLSPNVSTCLDCIDPESDHDVVIVLSKAQADIATLAALMARKFIYKAPHIFTHTFAQ</sequence>
<dbReference type="GeneID" id="921870"/>
<feature type="region of interest" description="Disordered" evidence="1">
    <location>
        <begin position="30"/>
        <end position="59"/>
    </location>
</feature>
<gene>
    <name evidence="3" type="primary">CUN015</name>
</gene>
<accession>Q77GT8</accession>
<protein>
    <submittedName>
        <fullName evidence="3">Uncharacterized protein</fullName>
    </submittedName>
</protein>
<evidence type="ECO:0000256" key="2">
    <source>
        <dbReference type="SAM" id="Phobius"/>
    </source>
</evidence>
<keyword evidence="2" id="KW-0812">Transmembrane</keyword>
<evidence type="ECO:0000256" key="1">
    <source>
        <dbReference type="SAM" id="MobiDB-lite"/>
    </source>
</evidence>
<proteinExistence type="predicted"/>
<keyword evidence="2" id="KW-0472">Membrane</keyword>
<evidence type="ECO:0000313" key="4">
    <source>
        <dbReference type="Proteomes" id="UP000006635"/>
    </source>
</evidence>
<evidence type="ECO:0000313" key="3">
    <source>
        <dbReference type="EMBL" id="AAK94093.1"/>
    </source>
</evidence>
<dbReference type="EMBL" id="AF403738">
    <property type="protein sequence ID" value="AAK94093.1"/>
    <property type="molecule type" value="Genomic_DNA"/>
</dbReference>
<dbReference type="RefSeq" id="NP_203319.1">
    <property type="nucleotide sequence ID" value="NC_003084.1"/>
</dbReference>
<keyword evidence="2" id="KW-1133">Transmembrane helix</keyword>
<dbReference type="KEGG" id="vg:921870"/>
<organism evidence="3 4">
    <name type="scientific">Culex nigripalpus nucleopolyhedrovirus (isolate Florida/1997)</name>
    <name type="common">CuniNPV</name>
    <dbReference type="NCBI Taxonomy" id="645993"/>
    <lineage>
        <taxon>Viruses</taxon>
        <taxon>Viruses incertae sedis</taxon>
        <taxon>Naldaviricetes</taxon>
        <taxon>Lefavirales</taxon>
        <taxon>Baculoviridae</taxon>
        <taxon>Deltabaculovirus</taxon>
    </lineage>
</organism>
<reference evidence="3 4" key="1">
    <citation type="journal article" date="2001" name="J. Virol.">
        <title>Genome sequence of a baculovirus pathogenic for Culex nigripalpus.</title>
        <authorList>
            <person name="Afonso C.L."/>
            <person name="Tulman E.R."/>
            <person name="Lu Z."/>
            <person name="Balinsky C.A."/>
            <person name="Moser B.A."/>
            <person name="Becnel J.J."/>
            <person name="Rock D.L."/>
            <person name="Kutish G.F."/>
        </authorList>
    </citation>
    <scope>NUCLEOTIDE SEQUENCE [LARGE SCALE GENOMIC DNA]</scope>
    <source>
        <strain evidence="4">Isolate Florida/1997</strain>
    </source>
</reference>
<dbReference type="Proteomes" id="UP000006635">
    <property type="component" value="Segment"/>
</dbReference>